<evidence type="ECO:0000313" key="1">
    <source>
        <dbReference type="EMBL" id="RYJ15637.1"/>
    </source>
</evidence>
<name>A0A482TFG4_HALHI</name>
<protein>
    <submittedName>
        <fullName evidence="1">Uncharacterized protein</fullName>
    </submittedName>
</protein>
<dbReference type="EMBL" id="RZIG01000001">
    <property type="protein sequence ID" value="RYJ15637.1"/>
    <property type="molecule type" value="Genomic_DNA"/>
</dbReference>
<accession>A0A482TFG4</accession>
<dbReference type="RefSeq" id="WP_129754803.1">
    <property type="nucleotide sequence ID" value="NZ_JAFKAA010000001.1"/>
</dbReference>
<reference evidence="1 2" key="1">
    <citation type="submission" date="2018-12" db="EMBL/GenBank/DDBJ databases">
        <title>Draft genome sequence of Haloarcula hispinica strain 18.1, an halophilic archaeon isolated from Chott El Jerid of Southern Tunisia.</title>
        <authorList>
            <person name="Najjari A."/>
            <person name="Ben Dhia O."/>
            <person name="Ferjani R."/>
            <person name="Mahjoubi M."/>
            <person name="Sghaier H."/>
            <person name="Elshahed M."/>
            <person name="Ouzari H.I."/>
            <person name="Cherid A."/>
            <person name="Youssef N."/>
        </authorList>
    </citation>
    <scope>NUCLEOTIDE SEQUENCE [LARGE SCALE GENOMIC DNA]</scope>
    <source>
        <strain evidence="1 2">18.1</strain>
    </source>
</reference>
<organism evidence="1 2">
    <name type="scientific">Haloarcula hispanica</name>
    <dbReference type="NCBI Taxonomy" id="51589"/>
    <lineage>
        <taxon>Archaea</taxon>
        <taxon>Methanobacteriati</taxon>
        <taxon>Methanobacteriota</taxon>
        <taxon>Stenosarchaea group</taxon>
        <taxon>Halobacteria</taxon>
        <taxon>Halobacteriales</taxon>
        <taxon>Haloarculaceae</taxon>
        <taxon>Haloarcula</taxon>
    </lineage>
</organism>
<sequence length="180" mass="19439">MKRKLLLGLFIVGITAVGLLGANFVLSLGSHDQWGGHESTPHKTYISTKTTIDKTGSGYNISAEIGGSGTNLRFHDSGVVAINDECQILDSGEIRDKNLSVSHKYPMILHTSEPPKAIVVKIGNITSHLDAPYKITVANWVRNDTASELAYDEYETEFVMDGNGSAGYEPLSPSIKSRCG</sequence>
<comment type="caution">
    <text evidence="1">The sequence shown here is derived from an EMBL/GenBank/DDBJ whole genome shotgun (WGS) entry which is preliminary data.</text>
</comment>
<dbReference type="Proteomes" id="UP000293535">
    <property type="component" value="Unassembled WGS sequence"/>
</dbReference>
<dbReference type="AlphaFoldDB" id="A0A482TFG4"/>
<gene>
    <name evidence="1" type="ORF">ELS20_00840</name>
</gene>
<proteinExistence type="predicted"/>
<evidence type="ECO:0000313" key="2">
    <source>
        <dbReference type="Proteomes" id="UP000293535"/>
    </source>
</evidence>